<evidence type="ECO:0000259" key="3">
    <source>
        <dbReference type="SMART" id="SM00385"/>
    </source>
</evidence>
<organism evidence="4 5">
    <name type="scientific">Cronartium quercuum f. sp. fusiforme G11</name>
    <dbReference type="NCBI Taxonomy" id="708437"/>
    <lineage>
        <taxon>Eukaryota</taxon>
        <taxon>Fungi</taxon>
        <taxon>Dikarya</taxon>
        <taxon>Basidiomycota</taxon>
        <taxon>Pucciniomycotina</taxon>
        <taxon>Pucciniomycetes</taxon>
        <taxon>Pucciniales</taxon>
        <taxon>Coleosporiaceae</taxon>
        <taxon>Cronartium</taxon>
    </lineage>
</organism>
<comment type="caution">
    <text evidence="4">The sequence shown here is derived from an EMBL/GenBank/DDBJ whole genome shotgun (WGS) entry which is preliminary data.</text>
</comment>
<dbReference type="InterPro" id="IPR036915">
    <property type="entry name" value="Cyclin-like_sf"/>
</dbReference>
<dbReference type="GO" id="GO:0016538">
    <property type="term" value="F:cyclin-dependent protein serine/threonine kinase regulator activity"/>
    <property type="evidence" value="ECO:0007669"/>
    <property type="project" value="InterPro"/>
</dbReference>
<dbReference type="Proteomes" id="UP000886653">
    <property type="component" value="Unassembled WGS sequence"/>
</dbReference>
<feature type="region of interest" description="Disordered" evidence="2">
    <location>
        <begin position="1"/>
        <end position="23"/>
    </location>
</feature>
<name>A0A9P6NKF5_9BASI</name>
<dbReference type="PIRSF" id="PIRSF036580">
    <property type="entry name" value="Cyclin_L"/>
    <property type="match status" value="1"/>
</dbReference>
<dbReference type="InterPro" id="IPR006671">
    <property type="entry name" value="Cyclin_N"/>
</dbReference>
<sequence length="350" mass="39626">MAQTHILHNPLAPIGQPTPSAADSITPELERELRLYGGLLIQQAGILLKLPQIVMATAATLFQRFYFVTSFNHFGIRDVSAGSLFLAAKLEEKPVRVRDIINVYDYLLQLISWSRAKFRTPAGSRADSVTAVHSLAKEAEERIKTNPLLPDDIKASMTRHLKLKQAPTEPEPEGAFLDAGERERIGLDISQFEYEPMDYFASRFYDRKEEIVVAEMQILKRLGFHVQVQHPYSAMVNYLKVLNLTENAKVSQRAWGYINDSLLTPLPALYPPTHIATLSIYLSVADNQLKLPERWWELFDVSSESELEEMASVLKAIYPLATPADPIWFRVSGLPVTKDAIREHTREGRI</sequence>
<reference evidence="4" key="1">
    <citation type="submission" date="2013-11" db="EMBL/GenBank/DDBJ databases">
        <title>Genome sequence of the fusiform rust pathogen reveals effectors for host alternation and coevolution with pine.</title>
        <authorList>
            <consortium name="DOE Joint Genome Institute"/>
            <person name="Smith K."/>
            <person name="Pendleton A."/>
            <person name="Kubisiak T."/>
            <person name="Anderson C."/>
            <person name="Salamov A."/>
            <person name="Aerts A."/>
            <person name="Riley R."/>
            <person name="Clum A."/>
            <person name="Lindquist E."/>
            <person name="Ence D."/>
            <person name="Campbell M."/>
            <person name="Kronenberg Z."/>
            <person name="Feau N."/>
            <person name="Dhillon B."/>
            <person name="Hamelin R."/>
            <person name="Burleigh J."/>
            <person name="Smith J."/>
            <person name="Yandell M."/>
            <person name="Nelson C."/>
            <person name="Grigoriev I."/>
            <person name="Davis J."/>
        </authorList>
    </citation>
    <scope>NUCLEOTIDE SEQUENCE</scope>
    <source>
        <strain evidence="4">G11</strain>
    </source>
</reference>
<protein>
    <recommendedName>
        <fullName evidence="3">Cyclin-like domain-containing protein</fullName>
    </recommendedName>
</protein>
<dbReference type="SMART" id="SM00385">
    <property type="entry name" value="CYCLIN"/>
    <property type="match status" value="2"/>
</dbReference>
<comment type="similarity">
    <text evidence="1">Belongs to the cyclin family.</text>
</comment>
<feature type="domain" description="Cyclin-like" evidence="3">
    <location>
        <begin position="39"/>
        <end position="220"/>
    </location>
</feature>
<evidence type="ECO:0000313" key="5">
    <source>
        <dbReference type="Proteomes" id="UP000886653"/>
    </source>
</evidence>
<dbReference type="PANTHER" id="PTHR10026">
    <property type="entry name" value="CYCLIN"/>
    <property type="match status" value="1"/>
</dbReference>
<keyword evidence="1" id="KW-0195">Cyclin</keyword>
<evidence type="ECO:0000256" key="2">
    <source>
        <dbReference type="SAM" id="MobiDB-lite"/>
    </source>
</evidence>
<evidence type="ECO:0000256" key="1">
    <source>
        <dbReference type="RuleBase" id="RU000383"/>
    </source>
</evidence>
<dbReference type="InterPro" id="IPR043198">
    <property type="entry name" value="Cyclin/Ssn8"/>
</dbReference>
<dbReference type="EMBL" id="MU167270">
    <property type="protein sequence ID" value="KAG0145817.1"/>
    <property type="molecule type" value="Genomic_DNA"/>
</dbReference>
<dbReference type="OrthoDB" id="10264655at2759"/>
<keyword evidence="5" id="KW-1185">Reference proteome</keyword>
<proteinExistence type="inferred from homology"/>
<dbReference type="Gene3D" id="1.10.472.10">
    <property type="entry name" value="Cyclin-like"/>
    <property type="match status" value="2"/>
</dbReference>
<dbReference type="AlphaFoldDB" id="A0A9P6NKF5"/>
<accession>A0A9P6NKF5</accession>
<dbReference type="SUPFAM" id="SSF47954">
    <property type="entry name" value="Cyclin-like"/>
    <property type="match status" value="2"/>
</dbReference>
<gene>
    <name evidence="4" type="ORF">CROQUDRAFT_658195</name>
</gene>
<dbReference type="InterPro" id="IPR013763">
    <property type="entry name" value="Cyclin-like_dom"/>
</dbReference>
<evidence type="ECO:0000313" key="4">
    <source>
        <dbReference type="EMBL" id="KAG0145817.1"/>
    </source>
</evidence>
<feature type="domain" description="Cyclin-like" evidence="3">
    <location>
        <begin position="233"/>
        <end position="316"/>
    </location>
</feature>
<dbReference type="GO" id="GO:0006357">
    <property type="term" value="P:regulation of transcription by RNA polymerase II"/>
    <property type="evidence" value="ECO:0007669"/>
    <property type="project" value="InterPro"/>
</dbReference>
<dbReference type="Pfam" id="PF00134">
    <property type="entry name" value="Cyclin_N"/>
    <property type="match status" value="1"/>
</dbReference>